<feature type="transmembrane region" description="Helical" evidence="4">
    <location>
        <begin position="20"/>
        <end position="42"/>
    </location>
</feature>
<evidence type="ECO:0000313" key="8">
    <source>
        <dbReference type="Proteomes" id="UP001162162"/>
    </source>
</evidence>
<dbReference type="AlphaFoldDB" id="A0AAV8Y433"/>
<name>A0AAV8Y433_9CUCU</name>
<evidence type="ECO:0000259" key="6">
    <source>
        <dbReference type="Pfam" id="PF13193"/>
    </source>
</evidence>
<dbReference type="GO" id="GO:0004467">
    <property type="term" value="F:long-chain fatty acid-CoA ligase activity"/>
    <property type="evidence" value="ECO:0007669"/>
    <property type="project" value="TreeGrafter"/>
</dbReference>
<accession>A0AAV8Y433</accession>
<dbReference type="FunFam" id="3.30.300.30:FF:000007">
    <property type="entry name" value="4-coumarate--CoA ligase 2"/>
    <property type="match status" value="1"/>
</dbReference>
<dbReference type="InterPro" id="IPR025110">
    <property type="entry name" value="AMP-bd_C"/>
</dbReference>
<comment type="similarity">
    <text evidence="2">Belongs to the ATP-dependent AMP-binding enzyme family.</text>
</comment>
<evidence type="ECO:0000256" key="4">
    <source>
        <dbReference type="SAM" id="Phobius"/>
    </source>
</evidence>
<organism evidence="7 8">
    <name type="scientific">Aromia moschata</name>
    <dbReference type="NCBI Taxonomy" id="1265417"/>
    <lineage>
        <taxon>Eukaryota</taxon>
        <taxon>Metazoa</taxon>
        <taxon>Ecdysozoa</taxon>
        <taxon>Arthropoda</taxon>
        <taxon>Hexapoda</taxon>
        <taxon>Insecta</taxon>
        <taxon>Pterygota</taxon>
        <taxon>Neoptera</taxon>
        <taxon>Endopterygota</taxon>
        <taxon>Coleoptera</taxon>
        <taxon>Polyphaga</taxon>
        <taxon>Cucujiformia</taxon>
        <taxon>Chrysomeloidea</taxon>
        <taxon>Cerambycidae</taxon>
        <taxon>Cerambycinae</taxon>
        <taxon>Callichromatini</taxon>
        <taxon>Aromia</taxon>
    </lineage>
</organism>
<keyword evidence="8" id="KW-1185">Reference proteome</keyword>
<keyword evidence="4" id="KW-1133">Transmembrane helix</keyword>
<evidence type="ECO:0000259" key="5">
    <source>
        <dbReference type="Pfam" id="PF00501"/>
    </source>
</evidence>
<dbReference type="GO" id="GO:0046949">
    <property type="term" value="P:fatty-acyl-CoA biosynthetic process"/>
    <property type="evidence" value="ECO:0007669"/>
    <property type="project" value="TreeGrafter"/>
</dbReference>
<comment type="caution">
    <text evidence="7">The sequence shown here is derived from an EMBL/GenBank/DDBJ whole genome shotgun (WGS) entry which is preliminary data.</text>
</comment>
<dbReference type="EMBL" id="JAPWTK010000231">
    <property type="protein sequence ID" value="KAJ8944986.1"/>
    <property type="molecule type" value="Genomic_DNA"/>
</dbReference>
<feature type="domain" description="AMP-binding enzyme C-terminal" evidence="6">
    <location>
        <begin position="239"/>
        <end position="315"/>
    </location>
</feature>
<evidence type="ECO:0000313" key="7">
    <source>
        <dbReference type="EMBL" id="KAJ8944986.1"/>
    </source>
</evidence>
<evidence type="ECO:0000256" key="2">
    <source>
        <dbReference type="ARBA" id="ARBA00006432"/>
    </source>
</evidence>
<dbReference type="SUPFAM" id="SSF56801">
    <property type="entry name" value="Acetyl-CoA synthetase-like"/>
    <property type="match status" value="1"/>
</dbReference>
<dbReference type="Gene3D" id="3.40.50.980">
    <property type="match status" value="1"/>
</dbReference>
<gene>
    <name evidence="7" type="ORF">NQ318_010188</name>
</gene>
<dbReference type="PANTHER" id="PTHR24096:SF422">
    <property type="entry name" value="BCDNA.GH02901"/>
    <property type="match status" value="1"/>
</dbReference>
<proteinExistence type="inferred from homology"/>
<dbReference type="Gene3D" id="2.30.38.10">
    <property type="entry name" value="Luciferase, Domain 3"/>
    <property type="match status" value="1"/>
</dbReference>
<keyword evidence="3" id="KW-0576">Peroxisome</keyword>
<dbReference type="InterPro" id="IPR045851">
    <property type="entry name" value="AMP-bd_C_sf"/>
</dbReference>
<dbReference type="Pfam" id="PF13193">
    <property type="entry name" value="AMP-binding_C"/>
    <property type="match status" value="1"/>
</dbReference>
<keyword evidence="4" id="KW-0812">Transmembrane</keyword>
<feature type="domain" description="AMP-dependent synthetase/ligase" evidence="5">
    <location>
        <begin position="17"/>
        <end position="189"/>
    </location>
</feature>
<dbReference type="GO" id="GO:0005777">
    <property type="term" value="C:peroxisome"/>
    <property type="evidence" value="ECO:0007669"/>
    <property type="project" value="UniProtKB-SubCell"/>
</dbReference>
<sequence length="329" mass="36567">MLSPDVAHILPATDTFQEVIPAVLPMFHIYGFTVLSLSTLIIGSKVVTLRKFAPDVYISVLKNYNVTSVIAAPPLVLFLTVHPDVKTEYLQSVRLVISGAAPLGSLDEERFLEKNWTTSSYASRIRSDRDIASGDYIHKKAFEKSSVGKLVPNTFAKIIAVDDPTGTPLGPNQSGELLVKGPQVMRGYHNKPEETKNAFLDGWFRTGDLMHYNEDGLFYVTDRLKELIKVKGFQVAPAELEEAIRDFPSVQDAAVIGIPHPMYGEVPRAYVVPKAKAQLKTEELQKYIANKLAEYKQLKGGVEVVDSIPKNAAGKILRRQLKLQYEARN</sequence>
<dbReference type="Gene3D" id="3.30.300.30">
    <property type="match status" value="1"/>
</dbReference>
<evidence type="ECO:0000256" key="3">
    <source>
        <dbReference type="ARBA" id="ARBA00023140"/>
    </source>
</evidence>
<reference evidence="7" key="1">
    <citation type="journal article" date="2023" name="Insect Mol. Biol.">
        <title>Genome sequencing provides insights into the evolution of gene families encoding plant cell wall-degrading enzymes in longhorned beetles.</title>
        <authorList>
            <person name="Shin N.R."/>
            <person name="Okamura Y."/>
            <person name="Kirsch R."/>
            <person name="Pauchet Y."/>
        </authorList>
    </citation>
    <scope>NUCLEOTIDE SEQUENCE</scope>
    <source>
        <strain evidence="7">AMC_N1</strain>
    </source>
</reference>
<comment type="subcellular location">
    <subcellularLocation>
        <location evidence="1">Peroxisome</location>
    </subcellularLocation>
</comment>
<dbReference type="PANTHER" id="PTHR24096">
    <property type="entry name" value="LONG-CHAIN-FATTY-ACID--COA LIGASE"/>
    <property type="match status" value="1"/>
</dbReference>
<dbReference type="Pfam" id="PF00501">
    <property type="entry name" value="AMP-binding"/>
    <property type="match status" value="1"/>
</dbReference>
<keyword evidence="4" id="KW-0472">Membrane</keyword>
<dbReference type="Proteomes" id="UP001162162">
    <property type="component" value="Unassembled WGS sequence"/>
</dbReference>
<protein>
    <submittedName>
        <fullName evidence="7">Uncharacterized protein</fullName>
    </submittedName>
</protein>
<evidence type="ECO:0000256" key="1">
    <source>
        <dbReference type="ARBA" id="ARBA00004275"/>
    </source>
</evidence>
<dbReference type="InterPro" id="IPR000873">
    <property type="entry name" value="AMP-dep_synth/lig_dom"/>
</dbReference>